<keyword evidence="6" id="KW-1185">Reference proteome</keyword>
<name>A0AAU9ITN1_9CILI</name>
<protein>
    <recommendedName>
        <fullName evidence="4">Nucleoporin Nup54 alpha-helical domain-containing protein</fullName>
    </recommendedName>
</protein>
<comment type="caution">
    <text evidence="5">The sequence shown here is derived from an EMBL/GenBank/DDBJ whole genome shotgun (WGS) entry which is preliminary data.</text>
</comment>
<sequence length="250" mass="28778">MQESQAAQELESISGSVKAYHPSNKFKAMIYNVAPKSTSVQQLQSSKYQPRIDANEFYYIDTALSEEAMVKNPDPDKLYPWQINSCKQLADRVSADNDTSNLLSYGLDNMDNHLKTIENELNLKSTDRIRQINEGQSKLSERLCTIRWKLEQFLESRNSIKKDLGEELKIRAKIDHLNKKMEMKSKLERINTQNVSMIGKVNVPQEEVGSILNILREQRENVNNLRKLVSADSNLASRIEEAVQRFRKSN</sequence>
<evidence type="ECO:0000313" key="5">
    <source>
        <dbReference type="EMBL" id="CAG9317077.1"/>
    </source>
</evidence>
<gene>
    <name evidence="5" type="ORF">BSTOLATCC_MIC17699</name>
</gene>
<evidence type="ECO:0000256" key="2">
    <source>
        <dbReference type="ARBA" id="ARBA00022448"/>
    </source>
</evidence>
<dbReference type="GO" id="GO:0017056">
    <property type="term" value="F:structural constituent of nuclear pore"/>
    <property type="evidence" value="ECO:0007669"/>
    <property type="project" value="TreeGrafter"/>
</dbReference>
<accession>A0AAU9ITN1</accession>
<reference evidence="5" key="1">
    <citation type="submission" date="2021-09" db="EMBL/GenBank/DDBJ databases">
        <authorList>
            <consortium name="AG Swart"/>
            <person name="Singh M."/>
            <person name="Singh A."/>
            <person name="Seah K."/>
            <person name="Emmerich C."/>
        </authorList>
    </citation>
    <scope>NUCLEOTIDE SEQUENCE</scope>
    <source>
        <strain evidence="5">ATCC30299</strain>
    </source>
</reference>
<evidence type="ECO:0000256" key="1">
    <source>
        <dbReference type="ARBA" id="ARBA00004123"/>
    </source>
</evidence>
<dbReference type="Pfam" id="PF13874">
    <property type="entry name" value="Nup54"/>
    <property type="match status" value="1"/>
</dbReference>
<evidence type="ECO:0000313" key="6">
    <source>
        <dbReference type="Proteomes" id="UP001162131"/>
    </source>
</evidence>
<comment type="subcellular location">
    <subcellularLocation>
        <location evidence="1">Nucleus</location>
    </subcellularLocation>
</comment>
<dbReference type="GO" id="GO:0036228">
    <property type="term" value="P:protein localization to nuclear inner membrane"/>
    <property type="evidence" value="ECO:0007669"/>
    <property type="project" value="TreeGrafter"/>
</dbReference>
<dbReference type="EMBL" id="CAJZBQ010000017">
    <property type="protein sequence ID" value="CAG9317077.1"/>
    <property type="molecule type" value="Genomic_DNA"/>
</dbReference>
<dbReference type="GO" id="GO:0006999">
    <property type="term" value="P:nuclear pore organization"/>
    <property type="evidence" value="ECO:0007669"/>
    <property type="project" value="TreeGrafter"/>
</dbReference>
<organism evidence="5 6">
    <name type="scientific">Blepharisma stoltei</name>
    <dbReference type="NCBI Taxonomy" id="1481888"/>
    <lineage>
        <taxon>Eukaryota</taxon>
        <taxon>Sar</taxon>
        <taxon>Alveolata</taxon>
        <taxon>Ciliophora</taxon>
        <taxon>Postciliodesmatophora</taxon>
        <taxon>Heterotrichea</taxon>
        <taxon>Heterotrichida</taxon>
        <taxon>Blepharismidae</taxon>
        <taxon>Blepharisma</taxon>
    </lineage>
</organism>
<dbReference type="GO" id="GO:0006607">
    <property type="term" value="P:NLS-bearing protein import into nucleus"/>
    <property type="evidence" value="ECO:0007669"/>
    <property type="project" value="TreeGrafter"/>
</dbReference>
<dbReference type="PANTHER" id="PTHR13000">
    <property type="entry name" value="NUCLEOPORIN P54"/>
    <property type="match status" value="1"/>
</dbReference>
<dbReference type="PANTHER" id="PTHR13000:SF0">
    <property type="entry name" value="NUCLEOPORIN P54"/>
    <property type="match status" value="1"/>
</dbReference>
<dbReference type="AlphaFoldDB" id="A0AAU9ITN1"/>
<evidence type="ECO:0000259" key="4">
    <source>
        <dbReference type="Pfam" id="PF13874"/>
    </source>
</evidence>
<feature type="domain" description="Nucleoporin Nup54 alpha-helical" evidence="4">
    <location>
        <begin position="62"/>
        <end position="190"/>
    </location>
</feature>
<dbReference type="GO" id="GO:0044613">
    <property type="term" value="C:nuclear pore central transport channel"/>
    <property type="evidence" value="ECO:0007669"/>
    <property type="project" value="TreeGrafter"/>
</dbReference>
<dbReference type="InterPro" id="IPR024864">
    <property type="entry name" value="Nup54/Nup57/Nup44"/>
</dbReference>
<keyword evidence="2" id="KW-0813">Transport</keyword>
<dbReference type="Proteomes" id="UP001162131">
    <property type="component" value="Unassembled WGS sequence"/>
</dbReference>
<dbReference type="InterPro" id="IPR025712">
    <property type="entry name" value="Nup54_alpha-helical_dom"/>
</dbReference>
<evidence type="ECO:0000256" key="3">
    <source>
        <dbReference type="ARBA" id="ARBA00023242"/>
    </source>
</evidence>
<keyword evidence="3" id="KW-0539">Nucleus</keyword>
<proteinExistence type="predicted"/>